<dbReference type="Pfam" id="PF25534">
    <property type="entry name" value="DUF7918"/>
    <property type="match status" value="1"/>
</dbReference>
<comment type="caution">
    <text evidence="3">The sequence shown here is derived from an EMBL/GenBank/DDBJ whole genome shotgun (WGS) entry which is preliminary data.</text>
</comment>
<organism evidence="3 4">
    <name type="scientific">Rhodotorula diobovata</name>
    <dbReference type="NCBI Taxonomy" id="5288"/>
    <lineage>
        <taxon>Eukaryota</taxon>
        <taxon>Fungi</taxon>
        <taxon>Dikarya</taxon>
        <taxon>Basidiomycota</taxon>
        <taxon>Pucciniomycotina</taxon>
        <taxon>Microbotryomycetes</taxon>
        <taxon>Sporidiobolales</taxon>
        <taxon>Sporidiobolaceae</taxon>
        <taxon>Rhodotorula</taxon>
    </lineage>
</organism>
<name>A0A5C5FUN1_9BASI</name>
<dbReference type="InterPro" id="IPR057678">
    <property type="entry name" value="DUF7918"/>
</dbReference>
<evidence type="ECO:0000259" key="2">
    <source>
        <dbReference type="Pfam" id="PF25534"/>
    </source>
</evidence>
<sequence>MAPFATPAHTLTTLSDPRGRWTGWVSIDSAPVPVYQVEHKDGKTTCFVEAIEGKEFKVHIQRAAGMPYDLAVFAKVDGTSVASYSVSRSYPANRESRFEGARISATAVRPFKFAQIALTDDADEACQTEAVVKNLGTVQLDMFRTEILGRRVSRVTYADAKQPVVNEKSKKATMSHSTAYGEAKHSVVSDEADSVHWIDRYGGSPHYTLEFKYRSRALLELEGVVEPLAEPSPPPARATSASGSASGSGSPAVNRKKRKPVAISLSPDGDDEDGDDLRAKVARLEAENSRLRAGGVKKEKEDVKPKVPKGEPIGKVIKENGRTVIDLLDEDSD</sequence>
<feature type="region of interest" description="Disordered" evidence="1">
    <location>
        <begin position="227"/>
        <end position="314"/>
    </location>
</feature>
<accession>A0A5C5FUN1</accession>
<gene>
    <name evidence="3" type="ORF">DMC30DRAFT_416792</name>
</gene>
<evidence type="ECO:0000313" key="4">
    <source>
        <dbReference type="Proteomes" id="UP000311382"/>
    </source>
</evidence>
<keyword evidence="4" id="KW-1185">Reference proteome</keyword>
<dbReference type="PANTHER" id="PTHR36223:SF1">
    <property type="entry name" value="TRANSCRIPTION ELONGATION FACTOR EAF N-TERMINAL DOMAIN-CONTAINING PROTEIN"/>
    <property type="match status" value="1"/>
</dbReference>
<dbReference type="STRING" id="5288.A0A5C5FUN1"/>
<dbReference type="AlphaFoldDB" id="A0A5C5FUN1"/>
<feature type="compositionally biased region" description="Basic and acidic residues" evidence="1">
    <location>
        <begin position="276"/>
        <end position="309"/>
    </location>
</feature>
<dbReference type="EMBL" id="SOZI01000062">
    <property type="protein sequence ID" value="TNY20597.1"/>
    <property type="molecule type" value="Genomic_DNA"/>
</dbReference>
<dbReference type="PANTHER" id="PTHR36223">
    <property type="entry name" value="BETA-LACTAMASE-TYPE TRANSPEPTIDASE FOLD DOMAIN CONTAINING PROTEIN"/>
    <property type="match status" value="1"/>
</dbReference>
<protein>
    <recommendedName>
        <fullName evidence="2">DUF7918 domain-containing protein</fullName>
    </recommendedName>
</protein>
<dbReference type="OrthoDB" id="2538451at2759"/>
<evidence type="ECO:0000313" key="3">
    <source>
        <dbReference type="EMBL" id="TNY20597.1"/>
    </source>
</evidence>
<feature type="compositionally biased region" description="Low complexity" evidence="1">
    <location>
        <begin position="237"/>
        <end position="252"/>
    </location>
</feature>
<feature type="domain" description="DUF7918" evidence="2">
    <location>
        <begin position="25"/>
        <end position="226"/>
    </location>
</feature>
<proteinExistence type="predicted"/>
<reference evidence="3 4" key="1">
    <citation type="submission" date="2019-03" db="EMBL/GenBank/DDBJ databases">
        <title>Rhodosporidium diobovatum UCD-FST 08-225 genome sequencing, assembly, and annotation.</title>
        <authorList>
            <person name="Fakankun I.U."/>
            <person name="Fristensky B."/>
            <person name="Levin D.B."/>
        </authorList>
    </citation>
    <scope>NUCLEOTIDE SEQUENCE [LARGE SCALE GENOMIC DNA]</scope>
    <source>
        <strain evidence="3 4">UCD-FST 08-225</strain>
    </source>
</reference>
<evidence type="ECO:0000256" key="1">
    <source>
        <dbReference type="SAM" id="MobiDB-lite"/>
    </source>
</evidence>
<dbReference type="Proteomes" id="UP000311382">
    <property type="component" value="Unassembled WGS sequence"/>
</dbReference>